<gene>
    <name evidence="1" type="ORF">LMG29542_08241</name>
</gene>
<dbReference type="GO" id="GO:0005576">
    <property type="term" value="C:extracellular region"/>
    <property type="evidence" value="ECO:0007669"/>
    <property type="project" value="TreeGrafter"/>
</dbReference>
<dbReference type="EMBL" id="CADIKH010000187">
    <property type="protein sequence ID" value="CAB3774859.1"/>
    <property type="molecule type" value="Genomic_DNA"/>
</dbReference>
<evidence type="ECO:0000313" key="1">
    <source>
        <dbReference type="EMBL" id="CAB3774859.1"/>
    </source>
</evidence>
<proteinExistence type="predicted"/>
<keyword evidence="2" id="KW-1185">Reference proteome</keyword>
<dbReference type="PANTHER" id="PTHR37549:SF1">
    <property type="entry name" value="LIPOPROTEIN LPRI"/>
    <property type="match status" value="1"/>
</dbReference>
<sequence>MNDAKRMRPVVLGAFLWLMIAPRTGWPQSFDCHHAEIDAEWAICSTPELAELDERLAATYKKLSGPATTSPAVRNEAMRLQQAWLLGRRDMCGGNVGCLVKAYRDMLGALSSMQIDAATSIEAAKRSIVPRCGDSSVPLTDAAFKNVVCSDQHLFDTVRQIENQARKVQSRLKPSWRLAFVTQEAAFPQTASQCPQDKEKLASCVAKAIAQRIQDVTDLAINLDQSLPECAPSELSVTKGNVGDGGMSQALITYLIKYTGTSACSIRGFPKVLADDAKGKSQPTFVNYSGRTYFTNLLGAPLPVTLSQKNNMAWFGIYVPTACDPPADISVKVSLPSSSQLLNAMQSVNCPVTVTPIEMISTLLSSVY</sequence>
<dbReference type="InterPro" id="IPR052755">
    <property type="entry name" value="Lysozyme_Inhibitor_LprI"/>
</dbReference>
<protein>
    <recommendedName>
        <fullName evidence="3">Lysozyme inhibitor LprI N-terminal domain-containing protein</fullName>
    </recommendedName>
</protein>
<evidence type="ECO:0008006" key="3">
    <source>
        <dbReference type="Google" id="ProtNLM"/>
    </source>
</evidence>
<dbReference type="RefSeq" id="WP_175233307.1">
    <property type="nucleotide sequence ID" value="NZ_CADIKH010000187.1"/>
</dbReference>
<organism evidence="1 2">
    <name type="scientific">Paraburkholderia humisilvae</name>
    <dbReference type="NCBI Taxonomy" id="627669"/>
    <lineage>
        <taxon>Bacteria</taxon>
        <taxon>Pseudomonadati</taxon>
        <taxon>Pseudomonadota</taxon>
        <taxon>Betaproteobacteria</taxon>
        <taxon>Burkholderiales</taxon>
        <taxon>Burkholderiaceae</taxon>
        <taxon>Paraburkholderia</taxon>
    </lineage>
</organism>
<accession>A0A6J5F7S2</accession>
<dbReference type="AlphaFoldDB" id="A0A6J5F7S2"/>
<dbReference type="Proteomes" id="UP000494363">
    <property type="component" value="Unassembled WGS sequence"/>
</dbReference>
<reference evidence="1 2" key="1">
    <citation type="submission" date="2020-04" db="EMBL/GenBank/DDBJ databases">
        <authorList>
            <person name="De Canck E."/>
        </authorList>
    </citation>
    <scope>NUCLEOTIDE SEQUENCE [LARGE SCALE GENOMIC DNA]</scope>
    <source>
        <strain evidence="1 2">LMG 29542</strain>
    </source>
</reference>
<evidence type="ECO:0000313" key="2">
    <source>
        <dbReference type="Proteomes" id="UP000494363"/>
    </source>
</evidence>
<name>A0A6J5F7S2_9BURK</name>
<dbReference type="PANTHER" id="PTHR37549">
    <property type="entry name" value="LIPOPROTEIN LPRI"/>
    <property type="match status" value="1"/>
</dbReference>